<feature type="domain" description="DUF7168" evidence="2">
    <location>
        <begin position="60"/>
        <end position="196"/>
    </location>
</feature>
<evidence type="ECO:0000259" key="2">
    <source>
        <dbReference type="Pfam" id="PF23771"/>
    </source>
</evidence>
<gene>
    <name evidence="3" type="ORF">NCTC13335_00727</name>
</gene>
<keyword evidence="4" id="KW-1185">Reference proteome</keyword>
<dbReference type="InterPro" id="IPR024498">
    <property type="entry name" value="DUF2786"/>
</dbReference>
<dbReference type="PIRSF" id="PIRSF028111">
    <property type="entry name" value="UCP028111"/>
    <property type="match status" value="1"/>
</dbReference>
<dbReference type="Pfam" id="PF23771">
    <property type="entry name" value="DUF7168"/>
    <property type="match status" value="1"/>
</dbReference>
<sequence length="245" mass="27557">MCGVEDCAGIGVNMEQDKLLRKIKKLLALSKSTNPHEAAIALAMAQKLMAENQLNQSQVEFSQAHAKQKTAMKSARYVHMLISVITKAFGVEGYLSNAYPGNDYGENKMHVVFYGAEERPEIASYCFDVLYRRLQGARKAFLDTQSKHLKRSTLIARGDSFCEGWVVGVNQNVKQFAMTPEEKQKMETYKAEAFKEDKWSETKIREKGNSKDYGLAQSEGYKQGKEVTLNHGVNGKEMVKLGVRK</sequence>
<proteinExistence type="predicted"/>
<dbReference type="Pfam" id="PF10979">
    <property type="entry name" value="DUF2786"/>
    <property type="match status" value="1"/>
</dbReference>
<dbReference type="EMBL" id="UGHS01000003">
    <property type="protein sequence ID" value="STO92870.1"/>
    <property type="molecule type" value="Genomic_DNA"/>
</dbReference>
<organism evidence="3 4">
    <name type="scientific">Haemophilus pittmaniae</name>
    <dbReference type="NCBI Taxonomy" id="249188"/>
    <lineage>
        <taxon>Bacteria</taxon>
        <taxon>Pseudomonadati</taxon>
        <taxon>Pseudomonadota</taxon>
        <taxon>Gammaproteobacteria</taxon>
        <taxon>Pasteurellales</taxon>
        <taxon>Pasteurellaceae</taxon>
        <taxon>Haemophilus</taxon>
    </lineage>
</organism>
<dbReference type="InterPro" id="IPR055592">
    <property type="entry name" value="DUF7168"/>
</dbReference>
<dbReference type="AlphaFoldDB" id="A0A377IYZ8"/>
<reference evidence="3 4" key="1">
    <citation type="submission" date="2018-06" db="EMBL/GenBank/DDBJ databases">
        <authorList>
            <consortium name="Pathogen Informatics"/>
            <person name="Doyle S."/>
        </authorList>
    </citation>
    <scope>NUCLEOTIDE SEQUENCE [LARGE SCALE GENOMIC DNA]</scope>
    <source>
        <strain evidence="3 4">NCTC13335</strain>
    </source>
</reference>
<dbReference type="Proteomes" id="UP000255264">
    <property type="component" value="Unassembled WGS sequence"/>
</dbReference>
<feature type="domain" description="DUF2786" evidence="1">
    <location>
        <begin position="18"/>
        <end position="56"/>
    </location>
</feature>
<protein>
    <submittedName>
        <fullName evidence="3">Protein of uncharacterized function (DUF2786)</fullName>
    </submittedName>
</protein>
<accession>A0A377IYZ8</accession>
<evidence type="ECO:0000313" key="3">
    <source>
        <dbReference type="EMBL" id="STO92870.1"/>
    </source>
</evidence>
<evidence type="ECO:0000259" key="1">
    <source>
        <dbReference type="Pfam" id="PF10979"/>
    </source>
</evidence>
<name>A0A377IYZ8_9PAST</name>
<dbReference type="InterPro" id="IPR016868">
    <property type="entry name" value="Phage_B3_Orf5"/>
</dbReference>
<evidence type="ECO:0000313" key="4">
    <source>
        <dbReference type="Proteomes" id="UP000255264"/>
    </source>
</evidence>